<dbReference type="Proteomes" id="UP000248329">
    <property type="component" value="Unassembled WGS sequence"/>
</dbReference>
<sequence length="462" mass="52524">MVLILAIRYPPIKEKVVVRLNEITPKGRVAIIIFVVIPFLLLIVGAVVLLPPLYQPFAIRSIFIITVCLFPATMYYLFISTRKYSLLGEFVTNLNRLGLLSRRRLLQHSEDAETNLEPEAARQCRVDTYLQKFQGIYGPLHEKLISQTKEKIDQINEETEEKDYSPHEKGTPEVFTPETTIPVVFATILIALGWLLILPPWQGPSQAQQWKDVFTPEQTPVNFAFLGAYFFSIQMLSRRYARRDLRASAYVSVSLRIILAVIGIWAVGALWAAEEALPSTGFVQLTVIGFIIGVFPQTAWQLVQASTKKVAGIFIYSFKTPLPLQDIDGLTVWNEARLEEEDIENIPNMATADLVDLMLTTRISPDRIIDWVDQAILYVHLGHEDGKELRKKLRSYGIRTASSLIEVYRRSEFHSDRGTSERILPNEDPGKIPSLIDAISTNPNMELILEWRGIPKQFETTK</sequence>
<dbReference type="EMBL" id="PQXF01000001">
    <property type="protein sequence ID" value="PXF62041.1"/>
    <property type="molecule type" value="Genomic_DNA"/>
</dbReference>
<proteinExistence type="predicted"/>
<name>A0AC61L6V9_9EURY</name>
<organism evidence="1 2">
    <name type="scientific">Candidatus Methanogaster sp</name>
    <dbReference type="NCBI Taxonomy" id="3386292"/>
    <lineage>
        <taxon>Archaea</taxon>
        <taxon>Methanobacteriati</taxon>
        <taxon>Methanobacteriota</taxon>
        <taxon>Stenosarchaea group</taxon>
        <taxon>Methanomicrobia</taxon>
        <taxon>Methanosarcinales</taxon>
        <taxon>ANME-2 cluster</taxon>
        <taxon>Candidatus Methanogasteraceae</taxon>
        <taxon>Candidatus Methanogaster</taxon>
    </lineage>
</organism>
<evidence type="ECO:0000313" key="1">
    <source>
        <dbReference type="EMBL" id="PXF62041.1"/>
    </source>
</evidence>
<comment type="caution">
    <text evidence="1">The sequence shown here is derived from an EMBL/GenBank/DDBJ whole genome shotgun (WGS) entry which is preliminary data.</text>
</comment>
<protein>
    <submittedName>
        <fullName evidence="1">Uncharacterized protein</fullName>
    </submittedName>
</protein>
<evidence type="ECO:0000313" key="2">
    <source>
        <dbReference type="Proteomes" id="UP000248329"/>
    </source>
</evidence>
<gene>
    <name evidence="1" type="ORF">C4B59_00010</name>
</gene>
<accession>A0AC61L6V9</accession>
<reference evidence="1" key="1">
    <citation type="submission" date="2018-01" db="EMBL/GenBank/DDBJ databases">
        <authorList>
            <person name="Krukenberg V."/>
        </authorList>
    </citation>
    <scope>NUCLEOTIDE SEQUENCE</scope>
    <source>
        <strain evidence="1">E20ANME2</strain>
    </source>
</reference>